<dbReference type="InterPro" id="IPR006016">
    <property type="entry name" value="UspA"/>
</dbReference>
<name>A0ABV5MQX7_9ACTN</name>
<dbReference type="RefSeq" id="WP_223104532.1">
    <property type="nucleotide sequence ID" value="NZ_CP061913.1"/>
</dbReference>
<gene>
    <name evidence="3" type="ORF">ACFFTR_50165</name>
</gene>
<accession>A0ABV5MQX7</accession>
<proteinExistence type="inferred from homology"/>
<dbReference type="PRINTS" id="PR01438">
    <property type="entry name" value="UNVRSLSTRESS"/>
</dbReference>
<evidence type="ECO:0000313" key="4">
    <source>
        <dbReference type="Proteomes" id="UP001589608"/>
    </source>
</evidence>
<dbReference type="PANTHER" id="PTHR46553">
    <property type="entry name" value="ADENINE NUCLEOTIDE ALPHA HYDROLASES-LIKE SUPERFAMILY PROTEIN"/>
    <property type="match status" value="1"/>
</dbReference>
<dbReference type="PANTHER" id="PTHR46553:SF3">
    <property type="entry name" value="ADENINE NUCLEOTIDE ALPHA HYDROLASES-LIKE SUPERFAMILY PROTEIN"/>
    <property type="match status" value="1"/>
</dbReference>
<dbReference type="InterPro" id="IPR006015">
    <property type="entry name" value="Universal_stress_UspA"/>
</dbReference>
<evidence type="ECO:0000259" key="2">
    <source>
        <dbReference type="Pfam" id="PF00582"/>
    </source>
</evidence>
<evidence type="ECO:0000256" key="1">
    <source>
        <dbReference type="ARBA" id="ARBA00008791"/>
    </source>
</evidence>
<sequence>MTYRYGPVVCGVDGSPASLGALRWAADEACRCTRMLLVVTVLAGDDASGDIAARAAAEAGRWRVGTAVTAETHRGEPAEVLRSLAGGARLVVVGGRGSGPADERPMGSVSQALGARADAPVLIVHAAERWAAPDATLPRTAPVVTGFDGSDSGHRALRLAFEEAAARGVRLAVIQAWPHPHLWHPGSARGGDLGPQQHAVREALARATARWRADFPMVDVEVRSEPGDAVHALVVASQWAGLLVVGTRCPGDHLPPAGASVAQRVLEYAACPVLVAHGQVAAATPHAAA</sequence>
<organism evidence="3 4">
    <name type="scientific">Dactylosporangium vinaceum</name>
    <dbReference type="NCBI Taxonomy" id="53362"/>
    <lineage>
        <taxon>Bacteria</taxon>
        <taxon>Bacillati</taxon>
        <taxon>Actinomycetota</taxon>
        <taxon>Actinomycetes</taxon>
        <taxon>Micromonosporales</taxon>
        <taxon>Micromonosporaceae</taxon>
        <taxon>Dactylosporangium</taxon>
    </lineage>
</organism>
<dbReference type="SUPFAM" id="SSF52402">
    <property type="entry name" value="Adenine nucleotide alpha hydrolases-like"/>
    <property type="match status" value="2"/>
</dbReference>
<protein>
    <submittedName>
        <fullName evidence="3">Universal stress protein</fullName>
    </submittedName>
</protein>
<feature type="domain" description="UspA" evidence="2">
    <location>
        <begin position="5"/>
        <end position="125"/>
    </location>
</feature>
<dbReference type="CDD" id="cd00293">
    <property type="entry name" value="USP-like"/>
    <property type="match status" value="1"/>
</dbReference>
<feature type="domain" description="UspA" evidence="2">
    <location>
        <begin position="143"/>
        <end position="276"/>
    </location>
</feature>
<keyword evidence="4" id="KW-1185">Reference proteome</keyword>
<dbReference type="EMBL" id="JBHMCA010000089">
    <property type="protein sequence ID" value="MFB9451280.1"/>
    <property type="molecule type" value="Genomic_DNA"/>
</dbReference>
<dbReference type="Proteomes" id="UP001589608">
    <property type="component" value="Unassembled WGS sequence"/>
</dbReference>
<dbReference type="Pfam" id="PF00582">
    <property type="entry name" value="Usp"/>
    <property type="match status" value="2"/>
</dbReference>
<comment type="caution">
    <text evidence="3">The sequence shown here is derived from an EMBL/GenBank/DDBJ whole genome shotgun (WGS) entry which is preliminary data.</text>
</comment>
<evidence type="ECO:0000313" key="3">
    <source>
        <dbReference type="EMBL" id="MFB9451280.1"/>
    </source>
</evidence>
<dbReference type="InterPro" id="IPR014729">
    <property type="entry name" value="Rossmann-like_a/b/a_fold"/>
</dbReference>
<comment type="similarity">
    <text evidence="1">Belongs to the universal stress protein A family.</text>
</comment>
<dbReference type="Gene3D" id="3.40.50.620">
    <property type="entry name" value="HUPs"/>
    <property type="match status" value="2"/>
</dbReference>
<reference evidence="3 4" key="1">
    <citation type="submission" date="2024-09" db="EMBL/GenBank/DDBJ databases">
        <authorList>
            <person name="Sun Q."/>
            <person name="Mori K."/>
        </authorList>
    </citation>
    <scope>NUCLEOTIDE SEQUENCE [LARGE SCALE GENOMIC DNA]</scope>
    <source>
        <strain evidence="3 4">JCM 3307</strain>
    </source>
</reference>